<dbReference type="InterPro" id="IPR036465">
    <property type="entry name" value="vWFA_dom_sf"/>
</dbReference>
<dbReference type="Proteomes" id="UP000254866">
    <property type="component" value="Unassembled WGS sequence"/>
</dbReference>
<dbReference type="Gene3D" id="3.40.50.410">
    <property type="entry name" value="von Willebrand factor, type A domain"/>
    <property type="match status" value="1"/>
</dbReference>
<dbReference type="InterPro" id="IPR013694">
    <property type="entry name" value="VIT"/>
</dbReference>
<dbReference type="PANTHER" id="PTHR45737">
    <property type="entry name" value="VON WILLEBRAND FACTOR A DOMAIN-CONTAINING PROTEIN 5A"/>
    <property type="match status" value="1"/>
</dbReference>
<keyword evidence="5" id="KW-1185">Reference proteome</keyword>
<dbReference type="STRING" id="2656787.A0A370TTE3"/>
<evidence type="ECO:0000259" key="3">
    <source>
        <dbReference type="PROSITE" id="PS51468"/>
    </source>
</evidence>
<name>A0A370TTE3_9HELO</name>
<comment type="caution">
    <text evidence="4">The sequence shown here is derived from an EMBL/GenBank/DDBJ whole genome shotgun (WGS) entry which is preliminary data.</text>
</comment>
<dbReference type="PANTHER" id="PTHR45737:SF6">
    <property type="entry name" value="VON WILLEBRAND FACTOR A DOMAIN-CONTAINING PROTEIN 5A"/>
    <property type="match status" value="1"/>
</dbReference>
<feature type="compositionally biased region" description="Pro residues" evidence="1">
    <location>
        <begin position="784"/>
        <end position="795"/>
    </location>
</feature>
<dbReference type="GeneID" id="43595972"/>
<dbReference type="SMART" id="SM00327">
    <property type="entry name" value="VWA"/>
    <property type="match status" value="1"/>
</dbReference>
<dbReference type="RefSeq" id="XP_031871439.1">
    <property type="nucleotide sequence ID" value="XM_032011746.1"/>
</dbReference>
<feature type="region of interest" description="Disordered" evidence="1">
    <location>
        <begin position="778"/>
        <end position="805"/>
    </location>
</feature>
<proteinExistence type="predicted"/>
<evidence type="ECO:0000259" key="2">
    <source>
        <dbReference type="PROSITE" id="PS50234"/>
    </source>
</evidence>
<reference evidence="4 5" key="1">
    <citation type="journal article" date="2018" name="IMA Fungus">
        <title>IMA Genome-F 9: Draft genome sequence of Annulohypoxylon stygium, Aspergillus mulundensis, Berkeleyomyces basicola (syn. Thielaviopsis basicola), Ceratocystis smalleyi, two Cercospora beticola strains, Coleophoma cylindrospora, Fusarium fracticaudum, Phialophora cf. hyalina, and Morchella septimelata.</title>
        <authorList>
            <person name="Wingfield B.D."/>
            <person name="Bills G.F."/>
            <person name="Dong Y."/>
            <person name="Huang W."/>
            <person name="Nel W.J."/>
            <person name="Swalarsk-Parry B.S."/>
            <person name="Vaghefi N."/>
            <person name="Wilken P.M."/>
            <person name="An Z."/>
            <person name="de Beer Z.W."/>
            <person name="De Vos L."/>
            <person name="Chen L."/>
            <person name="Duong T.A."/>
            <person name="Gao Y."/>
            <person name="Hammerbacher A."/>
            <person name="Kikkert J.R."/>
            <person name="Li Y."/>
            <person name="Li H."/>
            <person name="Li K."/>
            <person name="Li Q."/>
            <person name="Liu X."/>
            <person name="Ma X."/>
            <person name="Naidoo K."/>
            <person name="Pethybridge S.J."/>
            <person name="Sun J."/>
            <person name="Steenkamp E.T."/>
            <person name="van der Nest M.A."/>
            <person name="van Wyk S."/>
            <person name="Wingfield M.J."/>
            <person name="Xiong C."/>
            <person name="Yue Q."/>
            <person name="Zhang X."/>
        </authorList>
    </citation>
    <scope>NUCLEOTIDE SEQUENCE [LARGE SCALE GENOMIC DNA]</scope>
    <source>
        <strain evidence="4 5">BP 5553</strain>
    </source>
</reference>
<protein>
    <submittedName>
        <fullName evidence="4">Uncharacterized protein</fullName>
    </submittedName>
</protein>
<feature type="domain" description="VIT" evidence="3">
    <location>
        <begin position="12"/>
        <end position="144"/>
    </location>
</feature>
<evidence type="ECO:0000313" key="5">
    <source>
        <dbReference type="Proteomes" id="UP000254866"/>
    </source>
</evidence>
<dbReference type="Pfam" id="PF08487">
    <property type="entry name" value="VIT"/>
    <property type="match status" value="1"/>
</dbReference>
<dbReference type="AlphaFoldDB" id="A0A370TTE3"/>
<dbReference type="SMART" id="SM00609">
    <property type="entry name" value="VIT"/>
    <property type="match status" value="1"/>
</dbReference>
<dbReference type="InterPro" id="IPR002035">
    <property type="entry name" value="VWF_A"/>
</dbReference>
<evidence type="ECO:0000256" key="1">
    <source>
        <dbReference type="SAM" id="MobiDB-lite"/>
    </source>
</evidence>
<evidence type="ECO:0000313" key="4">
    <source>
        <dbReference type="EMBL" id="RDL38783.1"/>
    </source>
</evidence>
<dbReference type="OrthoDB" id="1729737at2759"/>
<dbReference type="PROSITE" id="PS50234">
    <property type="entry name" value="VWFA"/>
    <property type="match status" value="1"/>
</dbReference>
<dbReference type="SUPFAM" id="SSF53300">
    <property type="entry name" value="vWA-like"/>
    <property type="match status" value="1"/>
</dbReference>
<dbReference type="EMBL" id="NPIC01000002">
    <property type="protein sequence ID" value="RDL38783.1"/>
    <property type="molecule type" value="Genomic_DNA"/>
</dbReference>
<organism evidence="4 5">
    <name type="scientific">Venustampulla echinocandica</name>
    <dbReference type="NCBI Taxonomy" id="2656787"/>
    <lineage>
        <taxon>Eukaryota</taxon>
        <taxon>Fungi</taxon>
        <taxon>Dikarya</taxon>
        <taxon>Ascomycota</taxon>
        <taxon>Pezizomycotina</taxon>
        <taxon>Leotiomycetes</taxon>
        <taxon>Helotiales</taxon>
        <taxon>Pleuroascaceae</taxon>
        <taxon>Venustampulla</taxon>
    </lineage>
</organism>
<gene>
    <name evidence="4" type="ORF">BP5553_03123</name>
</gene>
<feature type="domain" description="VWFA" evidence="2">
    <location>
        <begin position="291"/>
        <end position="461"/>
    </location>
</feature>
<dbReference type="Pfam" id="PF13768">
    <property type="entry name" value="VWA_3"/>
    <property type="match status" value="1"/>
</dbReference>
<dbReference type="PROSITE" id="PS51468">
    <property type="entry name" value="VIT"/>
    <property type="match status" value="1"/>
</dbReference>
<accession>A0A370TTE3</accession>
<sequence>MPTVICGCYYLVDSTERYRRHEKHYLPLVSSSFHSRILSTTSSTVLTQNFTNPSPSEPVKECIYEFPLYDGVSVVKFTCRIGEDVLHGIVKESVDAKAIFDSAVAKGKTAALLEQAPQAADVFSIKLGNIPAGGKVVVETTYIGELKAHESDGVRFTIPTSIAPRYGSRSDPTTFGSVRAHAQHEGGVQIVVDVDMPTGSSIKGLQSPSHPIAVSMGTVSTASEADPAMSKASATLSLGSATLEKDFVLIVQVKDIGTPKAILETHPTIPNHRALMATLVPKFALPTCHPEIVFVADRSGSMQGNIPMLVSAMKVFLKSMPAGVKFNICSFGSSFSFLWPNSQSYTADNLAEAIRHVGTFDSNMGGTQTFEAIEATVTRRWSDLPLEIMLLTDGDIWDQDELFTYINQQVEETKGNIRIFPLGIGGGVSHSLIEGVARAGNGFAQAVQNGERLDSCVVRMLRGALSPHITDYSLEVKYEHEDDEFEVIDKVTDGMKILLSDSEESQAPSKALDGKEPTISLFDSTANLEPDLGASRGPTLPTISPPKLLQAPNKIPSLFPFSRTTVYLLLSPETYQRNPTAIVLRATSAHGPLALEIPIELLPSPQDTIHKLAAKKAVQDLEEGRGWIYDAKDQKGILIKDRYPSRLDELVTKEGVRLGEKFQIPSKWCSFVAVAASGKEISKREAGDKYNDDGYASCIEEEAESDGDLFDLPSEFSRAPHATLSEPSTRAAMTDTRSYTPYASFGVQAAKKMPPMRGGGGFSGRGGSIFASPSSAHARYISPPAAPSPSPPPPAATNSEVDSTGREPLEKLHSIIALQDFDGSWPVDKAEISRILGFDVGENPQGGNKSPWVTVVMVCYLEKKLADEKDTWELVVEKARAWLVDTVTIDLEGLEKEAAKLVDRT</sequence>